<feature type="compositionally biased region" description="Basic and acidic residues" evidence="1">
    <location>
        <begin position="80"/>
        <end position="97"/>
    </location>
</feature>
<accession>A0A8S9MXP5</accession>
<reference evidence="2" key="1">
    <citation type="submission" date="2019-12" db="EMBL/GenBank/DDBJ databases">
        <title>Genome sequencing and annotation of Brassica cretica.</title>
        <authorList>
            <person name="Studholme D.J."/>
            <person name="Sarris P."/>
        </authorList>
    </citation>
    <scope>NUCLEOTIDE SEQUENCE</scope>
    <source>
        <strain evidence="2">PFS-109/04</strain>
        <tissue evidence="2">Leaf</tissue>
    </source>
</reference>
<evidence type="ECO:0000313" key="2">
    <source>
        <dbReference type="EMBL" id="KAF3486189.1"/>
    </source>
</evidence>
<organism evidence="2 3">
    <name type="scientific">Brassica cretica</name>
    <name type="common">Mustard</name>
    <dbReference type="NCBI Taxonomy" id="69181"/>
    <lineage>
        <taxon>Eukaryota</taxon>
        <taxon>Viridiplantae</taxon>
        <taxon>Streptophyta</taxon>
        <taxon>Embryophyta</taxon>
        <taxon>Tracheophyta</taxon>
        <taxon>Spermatophyta</taxon>
        <taxon>Magnoliopsida</taxon>
        <taxon>eudicotyledons</taxon>
        <taxon>Gunneridae</taxon>
        <taxon>Pentapetalae</taxon>
        <taxon>rosids</taxon>
        <taxon>malvids</taxon>
        <taxon>Brassicales</taxon>
        <taxon>Brassicaceae</taxon>
        <taxon>Brassiceae</taxon>
        <taxon>Brassica</taxon>
    </lineage>
</organism>
<protein>
    <submittedName>
        <fullName evidence="2">Uncharacterized protein</fullName>
    </submittedName>
</protein>
<evidence type="ECO:0000313" key="3">
    <source>
        <dbReference type="Proteomes" id="UP000712600"/>
    </source>
</evidence>
<comment type="caution">
    <text evidence="2">The sequence shown here is derived from an EMBL/GenBank/DDBJ whole genome shotgun (WGS) entry which is preliminary data.</text>
</comment>
<feature type="compositionally biased region" description="Basic and acidic residues" evidence="1">
    <location>
        <begin position="117"/>
        <end position="126"/>
    </location>
</feature>
<dbReference type="EMBL" id="QGKX02002183">
    <property type="protein sequence ID" value="KAF3486189.1"/>
    <property type="molecule type" value="Genomic_DNA"/>
</dbReference>
<name>A0A8S9MXP5_BRACR</name>
<sequence>MCRRWPWMNRKLESVRCEEDGVLDLVSRPKLGFPFSRDDEAVDGCSLPFSVHLPRSKMKASGPQSIKRPLQKRCVARSDPSVRNDEDGGERPFDCDHGGSGMRRYRRQDEQACGVDGRWRPELKTQ</sequence>
<proteinExistence type="predicted"/>
<evidence type="ECO:0000256" key="1">
    <source>
        <dbReference type="SAM" id="MobiDB-lite"/>
    </source>
</evidence>
<dbReference type="Proteomes" id="UP000712600">
    <property type="component" value="Unassembled WGS sequence"/>
</dbReference>
<feature type="region of interest" description="Disordered" evidence="1">
    <location>
        <begin position="55"/>
        <end position="126"/>
    </location>
</feature>
<gene>
    <name evidence="2" type="ORF">F2Q69_00053077</name>
</gene>
<dbReference type="AlphaFoldDB" id="A0A8S9MXP5"/>